<feature type="domain" description="J" evidence="9">
    <location>
        <begin position="5"/>
        <end position="67"/>
    </location>
</feature>
<comment type="similarity">
    <text evidence="6">Belongs to the DnaJ family.</text>
</comment>
<dbReference type="Gene3D" id="2.10.230.10">
    <property type="entry name" value="Heat shock protein DnaJ, cysteine-rich domain"/>
    <property type="match status" value="1"/>
</dbReference>
<dbReference type="SUPFAM" id="SSF46565">
    <property type="entry name" value="Chaperone J-domain"/>
    <property type="match status" value="1"/>
</dbReference>
<dbReference type="AlphaFoldDB" id="A0A1F8EAI4"/>
<dbReference type="InterPro" id="IPR001305">
    <property type="entry name" value="HSP_DnaJ_Cys-rich_dom"/>
</dbReference>
<dbReference type="PROSITE" id="PS50076">
    <property type="entry name" value="DNAJ_2"/>
    <property type="match status" value="1"/>
</dbReference>
<evidence type="ECO:0000313" key="11">
    <source>
        <dbReference type="EMBL" id="OGM97792.1"/>
    </source>
</evidence>
<evidence type="ECO:0000313" key="12">
    <source>
        <dbReference type="Proteomes" id="UP000178520"/>
    </source>
</evidence>
<dbReference type="SUPFAM" id="SSF57938">
    <property type="entry name" value="DnaJ/Hsp40 cysteine-rich domain"/>
    <property type="match status" value="1"/>
</dbReference>
<dbReference type="GO" id="GO:0005737">
    <property type="term" value="C:cytoplasm"/>
    <property type="evidence" value="ECO:0007669"/>
    <property type="project" value="TreeGrafter"/>
</dbReference>
<dbReference type="Gene3D" id="2.60.260.20">
    <property type="entry name" value="Urease metallochaperone UreE, N-terminal domain"/>
    <property type="match status" value="1"/>
</dbReference>
<dbReference type="GO" id="GO:0051082">
    <property type="term" value="F:unfolded protein binding"/>
    <property type="evidence" value="ECO:0007669"/>
    <property type="project" value="InterPro"/>
</dbReference>
<dbReference type="Proteomes" id="UP000178520">
    <property type="component" value="Unassembled WGS sequence"/>
</dbReference>
<dbReference type="STRING" id="1802660.A2735_01385"/>
<comment type="caution">
    <text evidence="11">The sequence shown here is derived from an EMBL/GenBank/DDBJ whole genome shotgun (WGS) entry which is preliminary data.</text>
</comment>
<dbReference type="InterPro" id="IPR036869">
    <property type="entry name" value="J_dom_sf"/>
</dbReference>
<dbReference type="Gene3D" id="1.10.287.110">
    <property type="entry name" value="DnaJ domain"/>
    <property type="match status" value="1"/>
</dbReference>
<evidence type="ECO:0000256" key="4">
    <source>
        <dbReference type="ARBA" id="ARBA00022833"/>
    </source>
</evidence>
<evidence type="ECO:0000256" key="1">
    <source>
        <dbReference type="ARBA" id="ARBA00022723"/>
    </source>
</evidence>
<keyword evidence="3 8" id="KW-0863">Zinc-finger</keyword>
<dbReference type="GO" id="GO:0008270">
    <property type="term" value="F:zinc ion binding"/>
    <property type="evidence" value="ECO:0007669"/>
    <property type="project" value="UniProtKB-KW"/>
</dbReference>
<dbReference type="GO" id="GO:0031072">
    <property type="term" value="F:heat shock protein binding"/>
    <property type="evidence" value="ECO:0007669"/>
    <property type="project" value="InterPro"/>
</dbReference>
<gene>
    <name evidence="11" type="ORF">A2735_01385</name>
</gene>
<evidence type="ECO:0000256" key="7">
    <source>
        <dbReference type="ARBA" id="ARBA00067609"/>
    </source>
</evidence>
<dbReference type="InterPro" id="IPR008971">
    <property type="entry name" value="HSP40/DnaJ_pept-bd"/>
</dbReference>
<feature type="zinc finger region" description="CR-type" evidence="8">
    <location>
        <begin position="156"/>
        <end position="238"/>
    </location>
</feature>
<dbReference type="Pfam" id="PF00226">
    <property type="entry name" value="DnaJ"/>
    <property type="match status" value="1"/>
</dbReference>
<protein>
    <recommendedName>
        <fullName evidence="7">Chaperone protein DnaJ</fullName>
    </recommendedName>
</protein>
<accession>A0A1F8EAI4</accession>
<feature type="domain" description="CR-type" evidence="10">
    <location>
        <begin position="156"/>
        <end position="238"/>
    </location>
</feature>
<dbReference type="PANTHER" id="PTHR43096:SF52">
    <property type="entry name" value="DNAJ HOMOLOG 1, MITOCHONDRIAL-RELATED"/>
    <property type="match status" value="1"/>
</dbReference>
<dbReference type="SMART" id="SM00271">
    <property type="entry name" value="DnaJ"/>
    <property type="match status" value="1"/>
</dbReference>
<keyword evidence="4 8" id="KW-0862">Zinc</keyword>
<name>A0A1F8EAI4_9BACT</name>
<organism evidence="11 12">
    <name type="scientific">Candidatus Yanofskybacteria bacterium RIFCSPHIGHO2_01_FULL_41_21</name>
    <dbReference type="NCBI Taxonomy" id="1802660"/>
    <lineage>
        <taxon>Bacteria</taxon>
        <taxon>Candidatus Yanofskyibacteriota</taxon>
    </lineage>
</organism>
<dbReference type="CDD" id="cd10719">
    <property type="entry name" value="DnaJ_zf"/>
    <property type="match status" value="1"/>
</dbReference>
<dbReference type="PROSITE" id="PS00636">
    <property type="entry name" value="DNAJ_1"/>
    <property type="match status" value="1"/>
</dbReference>
<dbReference type="PANTHER" id="PTHR43096">
    <property type="entry name" value="DNAJ HOMOLOG 1, MITOCHONDRIAL-RELATED"/>
    <property type="match status" value="1"/>
</dbReference>
<proteinExistence type="inferred from homology"/>
<dbReference type="CDD" id="cd06257">
    <property type="entry name" value="DnaJ"/>
    <property type="match status" value="1"/>
</dbReference>
<dbReference type="PROSITE" id="PS51188">
    <property type="entry name" value="ZF_CR"/>
    <property type="match status" value="1"/>
</dbReference>
<evidence type="ECO:0000259" key="10">
    <source>
        <dbReference type="PROSITE" id="PS51188"/>
    </source>
</evidence>
<dbReference type="InterPro" id="IPR001623">
    <property type="entry name" value="DnaJ_domain"/>
</dbReference>
<evidence type="ECO:0000256" key="3">
    <source>
        <dbReference type="ARBA" id="ARBA00022771"/>
    </source>
</evidence>
<dbReference type="PRINTS" id="PR00625">
    <property type="entry name" value="JDOMAIN"/>
</dbReference>
<evidence type="ECO:0000259" key="9">
    <source>
        <dbReference type="PROSITE" id="PS50076"/>
    </source>
</evidence>
<dbReference type="InterPro" id="IPR036410">
    <property type="entry name" value="HSP_DnaJ_Cys-rich_dom_sf"/>
</dbReference>
<dbReference type="GO" id="GO:0042026">
    <property type="term" value="P:protein refolding"/>
    <property type="evidence" value="ECO:0007669"/>
    <property type="project" value="TreeGrafter"/>
</dbReference>
<sequence>MANRDYYTILGVPRTASADDIKKAYRKLAHEHHPDKKTGDEAKFKEVNEAYQVLSDPQKRSNYDTLGYAYNDGGFGGNNTPGGGGYNFNQEDIWNMFGGSAGRRTGERRGNSEDIFEMFSEMFGGYRDQSAGWRNEQEHKGEDLFIEVTVSKKDLGTTRILEYEIQDACLECKGEGVAKGYKIITCQTCKGAGQVRQQARSGFGVFSTITACPTCRGRGRIPEKECSTCRGTGRGKTRQTLEVRLPANLPHSYNVVVPQAGNAGKGGQPPGDLVVNIRVK</sequence>
<dbReference type="FunFam" id="2.10.230.10:FF:000002">
    <property type="entry name" value="Molecular chaperone DnaJ"/>
    <property type="match status" value="1"/>
</dbReference>
<evidence type="ECO:0000256" key="2">
    <source>
        <dbReference type="ARBA" id="ARBA00022737"/>
    </source>
</evidence>
<keyword evidence="1 8" id="KW-0479">Metal-binding</keyword>
<dbReference type="SUPFAM" id="SSF49493">
    <property type="entry name" value="HSP40/DnaJ peptide-binding domain"/>
    <property type="match status" value="1"/>
</dbReference>
<reference evidence="11 12" key="1">
    <citation type="journal article" date="2016" name="Nat. Commun.">
        <title>Thousands of microbial genomes shed light on interconnected biogeochemical processes in an aquifer system.</title>
        <authorList>
            <person name="Anantharaman K."/>
            <person name="Brown C.T."/>
            <person name="Hug L.A."/>
            <person name="Sharon I."/>
            <person name="Castelle C.J."/>
            <person name="Probst A.J."/>
            <person name="Thomas B.C."/>
            <person name="Singh A."/>
            <person name="Wilkins M.J."/>
            <person name="Karaoz U."/>
            <person name="Brodie E.L."/>
            <person name="Williams K.H."/>
            <person name="Hubbard S.S."/>
            <person name="Banfield J.F."/>
        </authorList>
    </citation>
    <scope>NUCLEOTIDE SEQUENCE [LARGE SCALE GENOMIC DNA]</scope>
</reference>
<dbReference type="InterPro" id="IPR018253">
    <property type="entry name" value="DnaJ_domain_CS"/>
</dbReference>
<evidence type="ECO:0000256" key="8">
    <source>
        <dbReference type="PROSITE-ProRule" id="PRU00546"/>
    </source>
</evidence>
<keyword evidence="5" id="KW-0143">Chaperone</keyword>
<dbReference type="EMBL" id="MGJA01000008">
    <property type="protein sequence ID" value="OGM97792.1"/>
    <property type="molecule type" value="Genomic_DNA"/>
</dbReference>
<keyword evidence="2" id="KW-0677">Repeat</keyword>
<evidence type="ECO:0000256" key="5">
    <source>
        <dbReference type="ARBA" id="ARBA00023186"/>
    </source>
</evidence>
<evidence type="ECO:0000256" key="6">
    <source>
        <dbReference type="ARBA" id="ARBA00061004"/>
    </source>
</evidence>
<dbReference type="Pfam" id="PF00684">
    <property type="entry name" value="DnaJ_CXXCXGXG"/>
    <property type="match status" value="1"/>
</dbReference>